<dbReference type="EMBL" id="CP018791">
    <property type="protein sequence ID" value="ARR02585.1"/>
    <property type="molecule type" value="Genomic_DNA"/>
</dbReference>
<sequence length="70" mass="8127">METKIAKFKETIECDEPITDQTMLDSLLEWDSMGKISTIVMLADEYGHTLTYDELKNLKQVKDILDLMNE</sequence>
<dbReference type="AlphaFoldDB" id="A0A1X9T283"/>
<proteinExistence type="predicted"/>
<reference evidence="1 2" key="1">
    <citation type="journal article" date="2017" name="Genome Biol. Evol.">
        <title>Comparative Genomic Analysis Identifies a Campylobacter Clade Deficient in Selenium Metabolism.</title>
        <authorList>
            <person name="Miller W.G."/>
            <person name="Yee E."/>
            <person name="Lopes B.S."/>
            <person name="Chapman M.H."/>
            <person name="Huynh S."/>
            <person name="Bono J.L."/>
            <person name="Parker C.T."/>
            <person name="Strachan N.J.C."/>
            <person name="Forbes K.J."/>
        </authorList>
    </citation>
    <scope>NUCLEOTIDE SEQUENCE [LARGE SCALE GENOMIC DNA]</scope>
    <source>
        <strain evidence="1 2">RM8964</strain>
    </source>
</reference>
<dbReference type="SUPFAM" id="SSF47336">
    <property type="entry name" value="ACP-like"/>
    <property type="match status" value="1"/>
</dbReference>
<accession>A0A1X9T283</accession>
<evidence type="ECO:0008006" key="3">
    <source>
        <dbReference type="Google" id="ProtNLM"/>
    </source>
</evidence>
<name>A0A1X9T283_9BACT</name>
<dbReference type="RefSeq" id="WP_086248824.1">
    <property type="nucleotide sequence ID" value="NZ_CP018791.1"/>
</dbReference>
<evidence type="ECO:0000313" key="1">
    <source>
        <dbReference type="EMBL" id="ARR02585.1"/>
    </source>
</evidence>
<organism evidence="1 2">
    <name type="scientific">Campylobacter vicugnae</name>
    <dbReference type="NCBI Taxonomy" id="1660076"/>
    <lineage>
        <taxon>Bacteria</taxon>
        <taxon>Pseudomonadati</taxon>
        <taxon>Campylobacterota</taxon>
        <taxon>Epsilonproteobacteria</taxon>
        <taxon>Campylobacterales</taxon>
        <taxon>Campylobacteraceae</taxon>
        <taxon>Campylobacter</taxon>
    </lineage>
</organism>
<evidence type="ECO:0000313" key="2">
    <source>
        <dbReference type="Proteomes" id="UP000194265"/>
    </source>
</evidence>
<dbReference type="Gene3D" id="1.10.1200.10">
    <property type="entry name" value="ACP-like"/>
    <property type="match status" value="1"/>
</dbReference>
<dbReference type="OrthoDB" id="9811033at2"/>
<dbReference type="STRING" id="1660074.CVIC8964_1192"/>
<protein>
    <recommendedName>
        <fullName evidence="3">Acyl carrier protein</fullName>
    </recommendedName>
</protein>
<gene>
    <name evidence="1" type="ORF">CVIC8964_1192</name>
</gene>
<dbReference type="InterPro" id="IPR036736">
    <property type="entry name" value="ACP-like_sf"/>
</dbReference>
<dbReference type="Proteomes" id="UP000194265">
    <property type="component" value="Chromosome"/>
</dbReference>